<dbReference type="InterPro" id="IPR015424">
    <property type="entry name" value="PyrdxlP-dep_Trfase"/>
</dbReference>
<dbReference type="Gene3D" id="3.90.1150.10">
    <property type="entry name" value="Aspartate Aminotransferase, domain 1"/>
    <property type="match status" value="1"/>
</dbReference>
<name>A0A540X3F0_9BACT</name>
<dbReference type="NCBIfam" id="NF005526">
    <property type="entry name" value="PRK07179.1"/>
    <property type="match status" value="1"/>
</dbReference>
<organism evidence="6 7">
    <name type="scientific">Myxococcus llanfairpwllgwyngyllgogerychwyrndrobwllllantysiliogogogochensis</name>
    <dbReference type="NCBI Taxonomy" id="2590453"/>
    <lineage>
        <taxon>Bacteria</taxon>
        <taxon>Pseudomonadati</taxon>
        <taxon>Myxococcota</taxon>
        <taxon>Myxococcia</taxon>
        <taxon>Myxococcales</taxon>
        <taxon>Cystobacterineae</taxon>
        <taxon>Myxococcaceae</taxon>
        <taxon>Myxococcus</taxon>
    </lineage>
</organism>
<sequence length="417" mass="45132">MTDHAPEAKATEGVSPPVPGFLQRKLHDFEKRIQRWESPRHILDGLSPGPGAILLNGNDYLSLSKHPRLAQAAMEAVSREGLGVMMSGVFQRGEHPRHTLEQRLAVLLRAESGILCQSGYCANVGLLECLADEQVPVYIDRMAHVSLWRGIRSAGATAVPFRHNDVDDLRRRITRLGPGVITVDSVYSTNGSVCPLADVAELASRHGCVLLVDESHSLGTHGPRGAGMVVGQGLLEHVHFRTASLSKAFVGRAGFVACMRGFERYFEMTSGPAVFSSAVLPHDIAALLAALELIRDADARRQRLHANAASLRARLEELGYDLDGGTAQILALQSGLEARTLRLKDALEARGIFGSVFCDPATPVKHSLVRLSVHSELSQDDLDHVVDACREIRDEVGLSSWASTRRHADVSSAALPA</sequence>
<dbReference type="InterPro" id="IPR050087">
    <property type="entry name" value="AON_synthase_class-II"/>
</dbReference>
<dbReference type="InterPro" id="IPR015421">
    <property type="entry name" value="PyrdxlP-dep_Trfase_major"/>
</dbReference>
<evidence type="ECO:0000313" key="6">
    <source>
        <dbReference type="EMBL" id="TQF15797.1"/>
    </source>
</evidence>
<keyword evidence="3" id="KW-0663">Pyridoxal phosphate</keyword>
<dbReference type="GO" id="GO:0030170">
    <property type="term" value="F:pyridoxal phosphate binding"/>
    <property type="evidence" value="ECO:0007669"/>
    <property type="project" value="InterPro"/>
</dbReference>
<keyword evidence="2" id="KW-0808">Transferase</keyword>
<gene>
    <name evidence="6" type="ORF">FJV41_11620</name>
</gene>
<dbReference type="SUPFAM" id="SSF53383">
    <property type="entry name" value="PLP-dependent transferases"/>
    <property type="match status" value="1"/>
</dbReference>
<evidence type="ECO:0000256" key="2">
    <source>
        <dbReference type="ARBA" id="ARBA00022679"/>
    </source>
</evidence>
<dbReference type="GO" id="GO:0008710">
    <property type="term" value="F:8-amino-7-oxononanoate synthase activity"/>
    <property type="evidence" value="ECO:0007669"/>
    <property type="project" value="TreeGrafter"/>
</dbReference>
<evidence type="ECO:0000256" key="4">
    <source>
        <dbReference type="SAM" id="MobiDB-lite"/>
    </source>
</evidence>
<dbReference type="GO" id="GO:0009102">
    <property type="term" value="P:biotin biosynthetic process"/>
    <property type="evidence" value="ECO:0007669"/>
    <property type="project" value="TreeGrafter"/>
</dbReference>
<dbReference type="EMBL" id="VIFM01000035">
    <property type="protein sequence ID" value="TQF15797.1"/>
    <property type="molecule type" value="Genomic_DNA"/>
</dbReference>
<evidence type="ECO:0000256" key="1">
    <source>
        <dbReference type="ARBA" id="ARBA00001933"/>
    </source>
</evidence>
<comment type="caution">
    <text evidence="6">The sequence shown here is derived from an EMBL/GenBank/DDBJ whole genome shotgun (WGS) entry which is preliminary data.</text>
</comment>
<proteinExistence type="predicted"/>
<dbReference type="Proteomes" id="UP000315369">
    <property type="component" value="Unassembled WGS sequence"/>
</dbReference>
<feature type="compositionally biased region" description="Basic and acidic residues" evidence="4">
    <location>
        <begin position="1"/>
        <end position="10"/>
    </location>
</feature>
<feature type="domain" description="Aminotransferase class I/classII large" evidence="5">
    <location>
        <begin position="53"/>
        <end position="388"/>
    </location>
</feature>
<dbReference type="InterPro" id="IPR015422">
    <property type="entry name" value="PyrdxlP-dep_Trfase_small"/>
</dbReference>
<accession>A0A540X3F0</accession>
<dbReference type="InterPro" id="IPR004839">
    <property type="entry name" value="Aminotransferase_I/II_large"/>
</dbReference>
<dbReference type="OrthoDB" id="9807157at2"/>
<reference evidence="6 7" key="1">
    <citation type="submission" date="2019-06" db="EMBL/GenBank/DDBJ databases">
        <authorList>
            <person name="Livingstone P."/>
            <person name="Whitworth D."/>
        </authorList>
    </citation>
    <scope>NUCLEOTIDE SEQUENCE [LARGE SCALE GENOMIC DNA]</scope>
    <source>
        <strain evidence="6 7">AM401</strain>
    </source>
</reference>
<protein>
    <submittedName>
        <fullName evidence="6">Quorum-sensing autoinducer synthase</fullName>
    </submittedName>
</protein>
<dbReference type="Pfam" id="PF00155">
    <property type="entry name" value="Aminotran_1_2"/>
    <property type="match status" value="1"/>
</dbReference>
<dbReference type="AlphaFoldDB" id="A0A540X3F0"/>
<evidence type="ECO:0000256" key="3">
    <source>
        <dbReference type="ARBA" id="ARBA00022898"/>
    </source>
</evidence>
<evidence type="ECO:0000313" key="7">
    <source>
        <dbReference type="Proteomes" id="UP000315369"/>
    </source>
</evidence>
<feature type="region of interest" description="Disordered" evidence="4">
    <location>
        <begin position="1"/>
        <end position="21"/>
    </location>
</feature>
<comment type="cofactor">
    <cofactor evidence="1">
        <name>pyridoxal 5'-phosphate</name>
        <dbReference type="ChEBI" id="CHEBI:597326"/>
    </cofactor>
</comment>
<dbReference type="PANTHER" id="PTHR13693:SF100">
    <property type="entry name" value="8-AMINO-7-OXONONANOATE SYNTHASE"/>
    <property type="match status" value="1"/>
</dbReference>
<keyword evidence="7" id="KW-1185">Reference proteome</keyword>
<dbReference type="PANTHER" id="PTHR13693">
    <property type="entry name" value="CLASS II AMINOTRANSFERASE/8-AMINO-7-OXONONANOATE SYNTHASE"/>
    <property type="match status" value="1"/>
</dbReference>
<dbReference type="RefSeq" id="WP_141642517.1">
    <property type="nucleotide sequence ID" value="NZ_VIFM01000035.1"/>
</dbReference>
<evidence type="ECO:0000259" key="5">
    <source>
        <dbReference type="Pfam" id="PF00155"/>
    </source>
</evidence>
<dbReference type="Gene3D" id="3.40.640.10">
    <property type="entry name" value="Type I PLP-dependent aspartate aminotransferase-like (Major domain)"/>
    <property type="match status" value="1"/>
</dbReference>